<evidence type="ECO:0000256" key="9">
    <source>
        <dbReference type="HAMAP-Rule" id="MF_00422"/>
    </source>
</evidence>
<feature type="transmembrane region" description="Helical" evidence="9">
    <location>
        <begin position="73"/>
        <end position="99"/>
    </location>
</feature>
<dbReference type="PANTHER" id="PTHR33910">
    <property type="entry name" value="PROTEIN TRANSLOCASE SUBUNIT SECE"/>
    <property type="match status" value="1"/>
</dbReference>
<dbReference type="HAMAP" id="MF_00422">
    <property type="entry name" value="SecE"/>
    <property type="match status" value="1"/>
</dbReference>
<keyword evidence="8 9" id="KW-0472">Membrane</keyword>
<accession>A0ABS9MIZ0</accession>
<name>A0ABS9MIZ0_9FIRM</name>
<evidence type="ECO:0000256" key="3">
    <source>
        <dbReference type="ARBA" id="ARBA00022475"/>
    </source>
</evidence>
<keyword evidence="3 9" id="KW-1003">Cell membrane</keyword>
<comment type="caution">
    <text evidence="11">The sequence shown here is derived from an EMBL/GenBank/DDBJ whole genome shotgun (WGS) entry which is preliminary data.</text>
</comment>
<evidence type="ECO:0000256" key="1">
    <source>
        <dbReference type="ARBA" id="ARBA00004370"/>
    </source>
</evidence>
<keyword evidence="7 9" id="KW-0811">Translocation</keyword>
<dbReference type="Pfam" id="PF00584">
    <property type="entry name" value="SecE"/>
    <property type="match status" value="1"/>
</dbReference>
<evidence type="ECO:0000256" key="7">
    <source>
        <dbReference type="ARBA" id="ARBA00023010"/>
    </source>
</evidence>
<gene>
    <name evidence="9 11" type="primary">secE</name>
    <name evidence="11" type="ORF">L0P57_07500</name>
</gene>
<comment type="subunit">
    <text evidence="9">Component of the Sec protein translocase complex. Heterotrimer consisting of SecY, SecE and SecG subunits. The heterotrimers can form oligomers, although 1 heterotrimer is thought to be able to translocate proteins. Interacts with the ribosome. Interacts with SecDF, and other proteins may be involved. Interacts with SecA.</text>
</comment>
<evidence type="ECO:0000256" key="10">
    <source>
        <dbReference type="SAM" id="MobiDB-lite"/>
    </source>
</evidence>
<dbReference type="PROSITE" id="PS01067">
    <property type="entry name" value="SECE_SEC61G"/>
    <property type="match status" value="1"/>
</dbReference>
<keyword evidence="5 9" id="KW-0653">Protein transport</keyword>
<keyword evidence="4 9" id="KW-0812">Transmembrane</keyword>
<organism evidence="11 12">
    <name type="scientific">Anaeromassilibacillus senegalensis</name>
    <dbReference type="NCBI Taxonomy" id="1673717"/>
    <lineage>
        <taxon>Bacteria</taxon>
        <taxon>Bacillati</taxon>
        <taxon>Bacillota</taxon>
        <taxon>Clostridia</taxon>
        <taxon>Eubacteriales</taxon>
        <taxon>Acutalibacteraceae</taxon>
        <taxon>Anaeromassilibacillus</taxon>
    </lineage>
</organism>
<dbReference type="EMBL" id="JAKNHQ010000008">
    <property type="protein sequence ID" value="MCG4610778.1"/>
    <property type="molecule type" value="Genomic_DNA"/>
</dbReference>
<reference evidence="11 12" key="1">
    <citation type="submission" date="2022-01" db="EMBL/GenBank/DDBJ databases">
        <title>Collection of gut derived symbiotic bacterial strains cultured from healthy donors.</title>
        <authorList>
            <person name="Lin H."/>
            <person name="Kohout C."/>
            <person name="Waligurski E."/>
            <person name="Pamer E.G."/>
        </authorList>
    </citation>
    <scope>NUCLEOTIDE SEQUENCE [LARGE SCALE GENOMIC DNA]</scope>
    <source>
        <strain evidence="11 12">DFI.7.58</strain>
    </source>
</reference>
<dbReference type="Gene3D" id="1.20.5.1030">
    <property type="entry name" value="Preprotein translocase secy subunit"/>
    <property type="match status" value="1"/>
</dbReference>
<evidence type="ECO:0000256" key="2">
    <source>
        <dbReference type="ARBA" id="ARBA00022448"/>
    </source>
</evidence>
<sequence>MPENTEKTVKDTEQAVKAEKPAKTEKSDKKENKKENVFVRFFKNTGKFLRDVKNEVKKIVWPTPKSVFKNTGVVLVTIIVVGLVIFGLDTAFMNLLGLIMNIA</sequence>
<feature type="region of interest" description="Disordered" evidence="10">
    <location>
        <begin position="1"/>
        <end position="31"/>
    </location>
</feature>
<evidence type="ECO:0000256" key="8">
    <source>
        <dbReference type="ARBA" id="ARBA00023136"/>
    </source>
</evidence>
<dbReference type="InterPro" id="IPR005807">
    <property type="entry name" value="SecE_bac"/>
</dbReference>
<dbReference type="PANTHER" id="PTHR33910:SF1">
    <property type="entry name" value="PROTEIN TRANSLOCASE SUBUNIT SECE"/>
    <property type="match status" value="1"/>
</dbReference>
<dbReference type="NCBIfam" id="TIGR00964">
    <property type="entry name" value="secE_bact"/>
    <property type="match status" value="1"/>
</dbReference>
<evidence type="ECO:0000256" key="6">
    <source>
        <dbReference type="ARBA" id="ARBA00022989"/>
    </source>
</evidence>
<protein>
    <recommendedName>
        <fullName evidence="9">Protein translocase subunit SecE</fullName>
    </recommendedName>
</protein>
<keyword evidence="12" id="KW-1185">Reference proteome</keyword>
<keyword evidence="6 9" id="KW-1133">Transmembrane helix</keyword>
<comment type="similarity">
    <text evidence="9">Belongs to the SecE/SEC61-gamma family.</text>
</comment>
<keyword evidence="2 9" id="KW-0813">Transport</keyword>
<comment type="function">
    <text evidence="9">Essential subunit of the Sec protein translocation channel SecYEG. Clamps together the 2 halves of SecY. May contact the channel plug during translocation.</text>
</comment>
<evidence type="ECO:0000256" key="4">
    <source>
        <dbReference type="ARBA" id="ARBA00022692"/>
    </source>
</evidence>
<dbReference type="PRINTS" id="PR01650">
    <property type="entry name" value="SECETRNLCASE"/>
</dbReference>
<evidence type="ECO:0000313" key="11">
    <source>
        <dbReference type="EMBL" id="MCG4610778.1"/>
    </source>
</evidence>
<comment type="subcellular location">
    <subcellularLocation>
        <location evidence="9">Cell membrane</location>
        <topology evidence="9">Single-pass membrane protein</topology>
    </subcellularLocation>
    <subcellularLocation>
        <location evidence="1">Membrane</location>
    </subcellularLocation>
</comment>
<dbReference type="RefSeq" id="WP_087229938.1">
    <property type="nucleotide sequence ID" value="NZ_JAKNHQ010000008.1"/>
</dbReference>
<dbReference type="InterPro" id="IPR038379">
    <property type="entry name" value="SecE_sf"/>
</dbReference>
<dbReference type="InterPro" id="IPR001901">
    <property type="entry name" value="Translocase_SecE/Sec61-g"/>
</dbReference>
<evidence type="ECO:0000256" key="5">
    <source>
        <dbReference type="ARBA" id="ARBA00022927"/>
    </source>
</evidence>
<proteinExistence type="inferred from homology"/>
<evidence type="ECO:0000313" key="12">
    <source>
        <dbReference type="Proteomes" id="UP001298681"/>
    </source>
</evidence>
<dbReference type="Proteomes" id="UP001298681">
    <property type="component" value="Unassembled WGS sequence"/>
</dbReference>